<dbReference type="Gene3D" id="3.40.50.12780">
    <property type="entry name" value="N-terminal domain of ligase-like"/>
    <property type="match status" value="1"/>
</dbReference>
<name>A0A5J6CUM0_STABO</name>
<evidence type="ECO:0000256" key="4">
    <source>
        <dbReference type="ARBA" id="ARBA00022840"/>
    </source>
</evidence>
<dbReference type="InterPro" id="IPR020845">
    <property type="entry name" value="AMP-binding_CS"/>
</dbReference>
<feature type="region of interest" description="Disordered" evidence="6">
    <location>
        <begin position="1"/>
        <end position="31"/>
    </location>
</feature>
<evidence type="ECO:0000256" key="5">
    <source>
        <dbReference type="ARBA" id="ARBA00036813"/>
    </source>
</evidence>
<proteinExistence type="evidence at transcript level"/>
<dbReference type="PANTHER" id="PTHR43272:SF83">
    <property type="entry name" value="ACYL-COA SYNTHETASE LONG-CHAIN, ISOFORM J"/>
    <property type="match status" value="1"/>
</dbReference>
<evidence type="ECO:0000256" key="1">
    <source>
        <dbReference type="ARBA" id="ARBA00006432"/>
    </source>
</evidence>
<dbReference type="GO" id="GO:0004467">
    <property type="term" value="F:long-chain fatty acid-CoA ligase activity"/>
    <property type="evidence" value="ECO:0007669"/>
    <property type="project" value="UniProtKB-EC"/>
</dbReference>
<dbReference type="GO" id="GO:0035336">
    <property type="term" value="P:long-chain fatty-acyl-CoA metabolic process"/>
    <property type="evidence" value="ECO:0007669"/>
    <property type="project" value="TreeGrafter"/>
</dbReference>
<gene>
    <name evidence="8" type="primary">faa1</name>
</gene>
<dbReference type="PROSITE" id="PS00455">
    <property type="entry name" value="AMP_BINDING"/>
    <property type="match status" value="1"/>
</dbReference>
<dbReference type="Pfam" id="PF00501">
    <property type="entry name" value="AMP-binding"/>
    <property type="match status" value="1"/>
</dbReference>
<keyword evidence="3" id="KW-0547">Nucleotide-binding</keyword>
<evidence type="ECO:0000256" key="2">
    <source>
        <dbReference type="ARBA" id="ARBA00022598"/>
    </source>
</evidence>
<sequence length="679" mass="74614">MFSVQVDKPQRAGETGSIRNSKAADKPSTCPAGTDIKTVHELVSYGIETFGDSNFLGQREFIKLHTETREVTKKVDGEDKKVKKDWQYFEMGKFDWETYRELEQTRKKLGSAMVKCGIKPGEGKMHLYAKTCREWMQTAVACASQNITLVTAYDTLGIEGLRESINQTETSGILLDKGNLSNLSKVLQDAPSIKFVVYRDSEGELSDANKKEIESFAGYNGGIKVYSYTEFLKLGEENPVEYHAPKADDICCIMYTSGSTGPPKGVTLLHSTVVAGVAGATGNVTRKSVSSTDVFLAILPLAHIFEFTAELAVFYWGSAIGYGSPKTITDTNMRNCKGDMRELQPTILVGVPAVFEAIKKGISGQISKAPVVSQKVFWGAFKLKQTLLSLHLPVPLLDSVIFKKIKDATGGRLRFVMNGGAPVSAGTRTFINVLLAPLIMGYGLTETNAMCAILNPLNLDMDSTGEIVTSVTIKLVDVPDTGYFAKNNQGEIWVKGPAVSPGYWKNEKETKEAYTEDGWFKTGDIGELTKNGKIRIVDRKKNLIKTLNGEYVAVERLESLYRSNKYVSNICVFADSSHAKPVAIVCPVESAIKDLCSAKGLQYSESVIHEKSINGPVLESLHATAKECNLRPVEWLAGVALSDEEWTPQNGFVTSAQKVQRKKIGTEYKKQLDEIFKNA</sequence>
<dbReference type="GO" id="GO:0005524">
    <property type="term" value="F:ATP binding"/>
    <property type="evidence" value="ECO:0007669"/>
    <property type="project" value="UniProtKB-KW"/>
</dbReference>
<evidence type="ECO:0000313" key="8">
    <source>
        <dbReference type="EMBL" id="QEQ50498.1"/>
    </source>
</evidence>
<evidence type="ECO:0000256" key="6">
    <source>
        <dbReference type="SAM" id="MobiDB-lite"/>
    </source>
</evidence>
<accession>A0A5J6CUM0</accession>
<reference evidence="8" key="1">
    <citation type="journal article" date="2019" name="J. Ind. Microbiol. Biotechnol.">
        <title>Redirecting the lipid metabolism of the yeast Starmerella bombicola from glycolipid to fatty acid production.</title>
        <authorList>
            <person name="Jezierska S."/>
            <person name="Claus S."/>
            <person name="Ledesma-Amaro R."/>
            <person name="Van Bogaert I."/>
        </authorList>
    </citation>
    <scope>NUCLEOTIDE SEQUENCE</scope>
</reference>
<dbReference type="EMBL" id="MK952999">
    <property type="protein sequence ID" value="QEQ50498.1"/>
    <property type="molecule type" value="mRNA"/>
</dbReference>
<dbReference type="PANTHER" id="PTHR43272">
    <property type="entry name" value="LONG-CHAIN-FATTY-ACID--COA LIGASE"/>
    <property type="match status" value="1"/>
</dbReference>
<dbReference type="InterPro" id="IPR000873">
    <property type="entry name" value="AMP-dep_synth/lig_dom"/>
</dbReference>
<dbReference type="InterPro" id="IPR042099">
    <property type="entry name" value="ANL_N_sf"/>
</dbReference>
<organism evidence="8">
    <name type="scientific">Starmerella bombicola</name>
    <name type="common">Yeast</name>
    <name type="synonym">Candida bombicola</name>
    <dbReference type="NCBI Taxonomy" id="75736"/>
    <lineage>
        <taxon>Eukaryota</taxon>
        <taxon>Fungi</taxon>
        <taxon>Dikarya</taxon>
        <taxon>Ascomycota</taxon>
        <taxon>Saccharomycotina</taxon>
        <taxon>Dipodascomycetes</taxon>
        <taxon>Dipodascales</taxon>
        <taxon>Trichomonascaceae</taxon>
        <taxon>Starmerella</taxon>
    </lineage>
</organism>
<protein>
    <submittedName>
        <fullName evidence="8">Fatty acyl-CoA synthase</fullName>
    </submittedName>
</protein>
<dbReference type="GO" id="GO:0005783">
    <property type="term" value="C:endoplasmic reticulum"/>
    <property type="evidence" value="ECO:0007669"/>
    <property type="project" value="TreeGrafter"/>
</dbReference>
<evidence type="ECO:0000256" key="3">
    <source>
        <dbReference type="ARBA" id="ARBA00022741"/>
    </source>
</evidence>
<dbReference type="SUPFAM" id="SSF56801">
    <property type="entry name" value="Acetyl-CoA synthetase-like"/>
    <property type="match status" value="1"/>
</dbReference>
<dbReference type="GO" id="GO:0005886">
    <property type="term" value="C:plasma membrane"/>
    <property type="evidence" value="ECO:0007669"/>
    <property type="project" value="TreeGrafter"/>
</dbReference>
<comment type="similarity">
    <text evidence="1">Belongs to the ATP-dependent AMP-binding enzyme family.</text>
</comment>
<feature type="domain" description="AMP-dependent synthetase/ligase" evidence="7">
    <location>
        <begin position="92"/>
        <end position="504"/>
    </location>
</feature>
<dbReference type="GO" id="GO:0005811">
    <property type="term" value="C:lipid droplet"/>
    <property type="evidence" value="ECO:0007669"/>
    <property type="project" value="TreeGrafter"/>
</dbReference>
<dbReference type="AlphaFoldDB" id="A0A5J6CUM0"/>
<evidence type="ECO:0000259" key="7">
    <source>
        <dbReference type="Pfam" id="PF00501"/>
    </source>
</evidence>
<keyword evidence="4" id="KW-0067">ATP-binding</keyword>
<keyword evidence="2" id="KW-0436">Ligase</keyword>
<comment type="catalytic activity">
    <reaction evidence="5">
        <text>a long-chain fatty acid + ATP + CoA = a long-chain fatty acyl-CoA + AMP + diphosphate</text>
        <dbReference type="Rhea" id="RHEA:15421"/>
        <dbReference type="ChEBI" id="CHEBI:30616"/>
        <dbReference type="ChEBI" id="CHEBI:33019"/>
        <dbReference type="ChEBI" id="CHEBI:57287"/>
        <dbReference type="ChEBI" id="CHEBI:57560"/>
        <dbReference type="ChEBI" id="CHEBI:83139"/>
        <dbReference type="ChEBI" id="CHEBI:456215"/>
        <dbReference type="EC" id="6.2.1.3"/>
    </reaction>
</comment>